<dbReference type="AlphaFoldDB" id="A0A3Q7IHQ9"/>
<keyword evidence="2" id="KW-1185">Reference proteome</keyword>
<name>A0A3Q7IHQ9_SOLLC</name>
<protein>
    <submittedName>
        <fullName evidence="1">Uncharacterized protein</fullName>
    </submittedName>
</protein>
<evidence type="ECO:0000313" key="2">
    <source>
        <dbReference type="Proteomes" id="UP000004994"/>
    </source>
</evidence>
<proteinExistence type="predicted"/>
<reference evidence="1" key="2">
    <citation type="submission" date="2019-01" db="UniProtKB">
        <authorList>
            <consortium name="EnsemblPlants"/>
        </authorList>
    </citation>
    <scope>IDENTIFICATION</scope>
    <source>
        <strain evidence="1">cv. Heinz 1706</strain>
    </source>
</reference>
<organism evidence="1">
    <name type="scientific">Solanum lycopersicum</name>
    <name type="common">Tomato</name>
    <name type="synonym">Lycopersicon esculentum</name>
    <dbReference type="NCBI Taxonomy" id="4081"/>
    <lineage>
        <taxon>Eukaryota</taxon>
        <taxon>Viridiplantae</taxon>
        <taxon>Streptophyta</taxon>
        <taxon>Embryophyta</taxon>
        <taxon>Tracheophyta</taxon>
        <taxon>Spermatophyta</taxon>
        <taxon>Magnoliopsida</taxon>
        <taxon>eudicotyledons</taxon>
        <taxon>Gunneridae</taxon>
        <taxon>Pentapetalae</taxon>
        <taxon>asterids</taxon>
        <taxon>lamiids</taxon>
        <taxon>Solanales</taxon>
        <taxon>Solanaceae</taxon>
        <taxon>Solanoideae</taxon>
        <taxon>Solaneae</taxon>
        <taxon>Solanum</taxon>
        <taxon>Solanum subgen. Lycopersicon</taxon>
    </lineage>
</organism>
<dbReference type="InParanoid" id="A0A3Q7IHQ9"/>
<dbReference type="EnsemblPlants" id="Solyc10g052868.1.1">
    <property type="protein sequence ID" value="Solyc10g052868.1.1"/>
    <property type="gene ID" value="Solyc10g052868.1"/>
</dbReference>
<reference evidence="1" key="1">
    <citation type="journal article" date="2012" name="Nature">
        <title>The tomato genome sequence provides insights into fleshy fruit evolution.</title>
        <authorList>
            <consortium name="Tomato Genome Consortium"/>
        </authorList>
    </citation>
    <scope>NUCLEOTIDE SEQUENCE [LARGE SCALE GENOMIC DNA]</scope>
    <source>
        <strain evidence="1">cv. Heinz 1706</strain>
    </source>
</reference>
<sequence>MIMIKNLRTQNCGIVVLGEKDEDSENLDYYGDLANAIELQFVMDKKFKMKPLRIENEVDSNMKNAIEYMFITPSAIDQGQGRGLKSLDEK</sequence>
<dbReference type="Gramene" id="Solyc10g052868.1.1">
    <property type="protein sequence ID" value="Solyc10g052868.1.1"/>
    <property type="gene ID" value="Solyc10g052868.1"/>
</dbReference>
<evidence type="ECO:0000313" key="1">
    <source>
        <dbReference type="EnsemblPlants" id="Solyc10g052868.1.1"/>
    </source>
</evidence>
<accession>A0A3Q7IHQ9</accession>
<dbReference type="Proteomes" id="UP000004994">
    <property type="component" value="Chromosome 10"/>
</dbReference>